<feature type="domain" description="EGF-like" evidence="3">
    <location>
        <begin position="291"/>
        <end position="305"/>
    </location>
</feature>
<reference evidence="4 5" key="1">
    <citation type="submission" date="2015-07" db="EMBL/GenBank/DDBJ databases">
        <title>The genome of Eufriesea mexicana.</title>
        <authorList>
            <person name="Pan H."/>
            <person name="Kapheim K."/>
        </authorList>
    </citation>
    <scope>NUCLEOTIDE SEQUENCE [LARGE SCALE GENOMIC DNA]</scope>
    <source>
        <strain evidence="4">0111107269</strain>
        <tissue evidence="4">Whole body</tissue>
    </source>
</reference>
<evidence type="ECO:0000313" key="5">
    <source>
        <dbReference type="Proteomes" id="UP000250275"/>
    </source>
</evidence>
<dbReference type="Proteomes" id="UP000250275">
    <property type="component" value="Unassembled WGS sequence"/>
</dbReference>
<organism evidence="4 5">
    <name type="scientific">Eufriesea mexicana</name>
    <dbReference type="NCBI Taxonomy" id="516756"/>
    <lineage>
        <taxon>Eukaryota</taxon>
        <taxon>Metazoa</taxon>
        <taxon>Ecdysozoa</taxon>
        <taxon>Arthropoda</taxon>
        <taxon>Hexapoda</taxon>
        <taxon>Insecta</taxon>
        <taxon>Pterygota</taxon>
        <taxon>Neoptera</taxon>
        <taxon>Endopterygota</taxon>
        <taxon>Hymenoptera</taxon>
        <taxon>Apocrita</taxon>
        <taxon>Aculeata</taxon>
        <taxon>Apoidea</taxon>
        <taxon>Anthophila</taxon>
        <taxon>Apidae</taxon>
        <taxon>Eufriesea</taxon>
    </lineage>
</organism>
<protein>
    <recommendedName>
        <fullName evidence="3">EGF-like domain-containing protein</fullName>
    </recommendedName>
</protein>
<feature type="compositionally biased region" description="Acidic residues" evidence="1">
    <location>
        <begin position="228"/>
        <end position="253"/>
    </location>
</feature>
<feature type="compositionally biased region" description="Basic and acidic residues" evidence="1">
    <location>
        <begin position="176"/>
        <end position="200"/>
    </location>
</feature>
<gene>
    <name evidence="4" type="ORF">WN48_00933</name>
</gene>
<feature type="compositionally biased region" description="Basic and acidic residues" evidence="1">
    <location>
        <begin position="118"/>
        <end position="133"/>
    </location>
</feature>
<name>A0A310SCR8_9HYME</name>
<evidence type="ECO:0000259" key="3">
    <source>
        <dbReference type="PROSITE" id="PS01186"/>
    </source>
</evidence>
<evidence type="ECO:0000256" key="2">
    <source>
        <dbReference type="SAM" id="Phobius"/>
    </source>
</evidence>
<keyword evidence="2" id="KW-1133">Transmembrane helix</keyword>
<feature type="compositionally biased region" description="Basic and acidic residues" evidence="1">
    <location>
        <begin position="210"/>
        <end position="227"/>
    </location>
</feature>
<proteinExistence type="predicted"/>
<feature type="non-terminal residue" evidence="4">
    <location>
        <position position="1"/>
    </location>
</feature>
<dbReference type="AlphaFoldDB" id="A0A310SCR8"/>
<dbReference type="EMBL" id="KQ761221">
    <property type="protein sequence ID" value="OAD57967.1"/>
    <property type="molecule type" value="Genomic_DNA"/>
</dbReference>
<dbReference type="PROSITE" id="PS01186">
    <property type="entry name" value="EGF_2"/>
    <property type="match status" value="1"/>
</dbReference>
<evidence type="ECO:0000256" key="1">
    <source>
        <dbReference type="SAM" id="MobiDB-lite"/>
    </source>
</evidence>
<keyword evidence="5" id="KW-1185">Reference proteome</keyword>
<sequence>IAEKVSSLEEGLISTEEIPCAKHVRPNKKWKQLIQCVKLILYLELVLFVGWLCYAMWQTYRTESIQAKVMDNIGKVESEALFEHSAYERTTNSYDYSYQVDNILMKNLLLDDLVVSKESSKMRKNEPDNRESDVTTSTMKTNLQNEEEEQTNDEQERNKEREKNVGQEEENEEQEEKYVERAENEEQAEKKEEQEEKNVGQEEENEEQEEKYVERAENEEQAEKKEEQEEENEKQEEENEEQEEENEEQEETNEGQTKEEALHTSCNDDSECIDGAHCIQRNTTTTSGKRCYCQEGYYEESPLLCSGSASTLTLHTTFLLITLSIVKRSFSSL</sequence>
<keyword evidence="2" id="KW-0812">Transmembrane</keyword>
<feature type="compositionally biased region" description="Basic and acidic residues" evidence="1">
    <location>
        <begin position="154"/>
        <end position="166"/>
    </location>
</feature>
<keyword evidence="2" id="KW-0472">Membrane</keyword>
<evidence type="ECO:0000313" key="4">
    <source>
        <dbReference type="EMBL" id="OAD57967.1"/>
    </source>
</evidence>
<dbReference type="InterPro" id="IPR000742">
    <property type="entry name" value="EGF"/>
</dbReference>
<feature type="non-terminal residue" evidence="4">
    <location>
        <position position="333"/>
    </location>
</feature>
<feature type="transmembrane region" description="Helical" evidence="2">
    <location>
        <begin position="39"/>
        <end position="57"/>
    </location>
</feature>
<feature type="region of interest" description="Disordered" evidence="1">
    <location>
        <begin position="118"/>
        <end position="262"/>
    </location>
</feature>
<dbReference type="OrthoDB" id="8193455at2759"/>
<accession>A0A310SCR8</accession>